<feature type="region of interest" description="Disordered" evidence="1">
    <location>
        <begin position="46"/>
        <end position="86"/>
    </location>
</feature>
<keyword evidence="3" id="KW-1185">Reference proteome</keyword>
<evidence type="ECO:0000313" key="2">
    <source>
        <dbReference type="EMBL" id="VDO98056.1"/>
    </source>
</evidence>
<gene>
    <name evidence="2" type="ORF">HPBE_LOCUS13975</name>
</gene>
<proteinExistence type="predicted"/>
<organism evidence="3 4">
    <name type="scientific">Heligmosomoides polygyrus</name>
    <name type="common">Parasitic roundworm</name>
    <dbReference type="NCBI Taxonomy" id="6339"/>
    <lineage>
        <taxon>Eukaryota</taxon>
        <taxon>Metazoa</taxon>
        <taxon>Ecdysozoa</taxon>
        <taxon>Nematoda</taxon>
        <taxon>Chromadorea</taxon>
        <taxon>Rhabditida</taxon>
        <taxon>Rhabditina</taxon>
        <taxon>Rhabditomorpha</taxon>
        <taxon>Strongyloidea</taxon>
        <taxon>Heligmosomidae</taxon>
        <taxon>Heligmosomoides</taxon>
    </lineage>
</organism>
<dbReference type="WBParaSite" id="HPBE_0001397401-mRNA-1">
    <property type="protein sequence ID" value="HPBE_0001397401-mRNA-1"/>
    <property type="gene ID" value="HPBE_0001397401"/>
</dbReference>
<accession>A0A3P7Z8F5</accession>
<dbReference type="Proteomes" id="UP000050761">
    <property type="component" value="Unassembled WGS sequence"/>
</dbReference>
<evidence type="ECO:0000313" key="3">
    <source>
        <dbReference type="Proteomes" id="UP000050761"/>
    </source>
</evidence>
<reference evidence="2 3" key="1">
    <citation type="submission" date="2018-11" db="EMBL/GenBank/DDBJ databases">
        <authorList>
            <consortium name="Pathogen Informatics"/>
        </authorList>
    </citation>
    <scope>NUCLEOTIDE SEQUENCE [LARGE SCALE GENOMIC DNA]</scope>
</reference>
<reference evidence="4" key="2">
    <citation type="submission" date="2019-09" db="UniProtKB">
        <authorList>
            <consortium name="WormBaseParasite"/>
        </authorList>
    </citation>
    <scope>IDENTIFICATION</scope>
</reference>
<evidence type="ECO:0000256" key="1">
    <source>
        <dbReference type="SAM" id="MobiDB-lite"/>
    </source>
</evidence>
<dbReference type="AlphaFoldDB" id="A0A183FZ33"/>
<evidence type="ECO:0000313" key="4">
    <source>
        <dbReference type="WBParaSite" id="HPBE_0001397401-mRNA-1"/>
    </source>
</evidence>
<protein>
    <submittedName>
        <fullName evidence="2 4">Uncharacterized protein</fullName>
    </submittedName>
</protein>
<accession>A0A183FZ33</accession>
<name>A0A183FZ33_HELPZ</name>
<sequence length="86" mass="9714">MERYQRRPPARICECGKQVDIREKTWQETQRCREFRPTSEADGCVLDPLVGQRNGQKSSVEEAHLGSEANPLPTAARGATRSKKCI</sequence>
<dbReference type="EMBL" id="UZAH01028150">
    <property type="protein sequence ID" value="VDO98056.1"/>
    <property type="molecule type" value="Genomic_DNA"/>
</dbReference>